<dbReference type="HOGENOM" id="CLU_116811_0_0_1"/>
<dbReference type="STRING" id="1109443.G4TRQ1"/>
<keyword evidence="1" id="KW-0175">Coiled coil</keyword>
<dbReference type="OMA" id="IGRTWTQ"/>
<proteinExistence type="predicted"/>
<dbReference type="InParanoid" id="G4TRQ1"/>
<evidence type="ECO:0000313" key="4">
    <source>
        <dbReference type="Proteomes" id="UP000007148"/>
    </source>
</evidence>
<feature type="compositionally biased region" description="Low complexity" evidence="2">
    <location>
        <begin position="91"/>
        <end position="101"/>
    </location>
</feature>
<accession>G4TRQ1</accession>
<reference evidence="3 4" key="1">
    <citation type="journal article" date="2011" name="PLoS Pathog.">
        <title>Endophytic Life Strategies Decoded by Genome and Transcriptome Analyses of the Mutualistic Root Symbiont Piriformospora indica.</title>
        <authorList>
            <person name="Zuccaro A."/>
            <person name="Lahrmann U."/>
            <person name="Guldener U."/>
            <person name="Langen G."/>
            <person name="Pfiffi S."/>
            <person name="Biedenkopf D."/>
            <person name="Wong P."/>
            <person name="Samans B."/>
            <person name="Grimm C."/>
            <person name="Basiewicz M."/>
            <person name="Murat C."/>
            <person name="Martin F."/>
            <person name="Kogel K.H."/>
        </authorList>
    </citation>
    <scope>NUCLEOTIDE SEQUENCE [LARGE SCALE GENOMIC DNA]</scope>
    <source>
        <strain evidence="3 4">DSM 11827</strain>
    </source>
</reference>
<name>G4TRQ1_SERID</name>
<comment type="caution">
    <text evidence="3">The sequence shown here is derived from an EMBL/GenBank/DDBJ whole genome shotgun (WGS) entry which is preliminary data.</text>
</comment>
<feature type="region of interest" description="Disordered" evidence="2">
    <location>
        <begin position="90"/>
        <end position="164"/>
    </location>
</feature>
<sequence>MFISPTFVGRDPPLPIFVPPLYRPYPLPKRRHPPEELGDVRVRELYDEARDLSDEELELEERYGDLKNRGFNYLIPLGKTLTLREEQIDLQAASDSASEAPEQPEEASVENDAAPAEGGEGEEQDLDAELEDLDEGDGDEEEEDDSQEEDNSQEDEEEEDAMSE</sequence>
<keyword evidence="4" id="KW-1185">Reference proteome</keyword>
<dbReference type="AlphaFoldDB" id="G4TRQ1"/>
<feature type="coiled-coil region" evidence="1">
    <location>
        <begin position="42"/>
        <end position="69"/>
    </location>
</feature>
<dbReference type="EMBL" id="CAFZ01000270">
    <property type="protein sequence ID" value="CCA73994.1"/>
    <property type="molecule type" value="Genomic_DNA"/>
</dbReference>
<evidence type="ECO:0000313" key="3">
    <source>
        <dbReference type="EMBL" id="CCA73994.1"/>
    </source>
</evidence>
<organism evidence="3 4">
    <name type="scientific">Serendipita indica (strain DSM 11827)</name>
    <name type="common">Root endophyte fungus</name>
    <name type="synonym">Piriformospora indica</name>
    <dbReference type="NCBI Taxonomy" id="1109443"/>
    <lineage>
        <taxon>Eukaryota</taxon>
        <taxon>Fungi</taxon>
        <taxon>Dikarya</taxon>
        <taxon>Basidiomycota</taxon>
        <taxon>Agaricomycotina</taxon>
        <taxon>Agaricomycetes</taxon>
        <taxon>Sebacinales</taxon>
        <taxon>Serendipitaceae</taxon>
        <taxon>Serendipita</taxon>
    </lineage>
</organism>
<dbReference type="eggNOG" id="ENOG502STNE">
    <property type="taxonomic scope" value="Eukaryota"/>
</dbReference>
<dbReference type="FunCoup" id="G4TRQ1">
    <property type="interactions" value="6"/>
</dbReference>
<feature type="compositionally biased region" description="Acidic residues" evidence="2">
    <location>
        <begin position="119"/>
        <end position="164"/>
    </location>
</feature>
<evidence type="ECO:0000256" key="2">
    <source>
        <dbReference type="SAM" id="MobiDB-lite"/>
    </source>
</evidence>
<dbReference type="Proteomes" id="UP000007148">
    <property type="component" value="Unassembled WGS sequence"/>
</dbReference>
<evidence type="ECO:0000256" key="1">
    <source>
        <dbReference type="SAM" id="Coils"/>
    </source>
</evidence>
<gene>
    <name evidence="3" type="ORF">PIIN_07948</name>
</gene>
<protein>
    <submittedName>
        <fullName evidence="3">Uncharacterized protein</fullName>
    </submittedName>
</protein>